<dbReference type="PIRSF" id="PIRSF000847">
    <property type="entry name" value="Phos_ph_gly_syn"/>
    <property type="match status" value="1"/>
</dbReference>
<comment type="subcellular location">
    <subcellularLocation>
        <location evidence="2">Cell membrane</location>
        <topology evidence="2">Multi-pass membrane protein</topology>
    </subcellularLocation>
</comment>
<reference evidence="21" key="1">
    <citation type="submission" date="2020-11" db="EMBL/GenBank/DDBJ databases">
        <title>Halonatronomonas betainensis gen. nov., sp. nov. a novel haloalkaliphilic representative of the family Halanaerobiacae capable of betaine degradation.</title>
        <authorList>
            <person name="Boltyanskaya Y."/>
            <person name="Kevbrin V."/>
            <person name="Detkova E."/>
            <person name="Grouzdev D.S."/>
            <person name="Koziaeva V."/>
            <person name="Zhilina T."/>
        </authorList>
    </citation>
    <scope>NUCLEOTIDE SEQUENCE</scope>
    <source>
        <strain evidence="21">Z-7014</strain>
    </source>
</reference>
<evidence type="ECO:0000313" key="21">
    <source>
        <dbReference type="EMBL" id="MBF8437680.1"/>
    </source>
</evidence>
<evidence type="ECO:0000256" key="11">
    <source>
        <dbReference type="ARBA" id="ARBA00022692"/>
    </source>
</evidence>
<dbReference type="GO" id="GO:0008444">
    <property type="term" value="F:CDP-diacylglycerol-glycerol-3-phosphate 3-phosphatidyltransferase activity"/>
    <property type="evidence" value="ECO:0007669"/>
    <property type="project" value="UniProtKB-UniRule"/>
</dbReference>
<evidence type="ECO:0000256" key="14">
    <source>
        <dbReference type="ARBA" id="ARBA00023136"/>
    </source>
</evidence>
<evidence type="ECO:0000256" key="10">
    <source>
        <dbReference type="ARBA" id="ARBA00022679"/>
    </source>
</evidence>
<evidence type="ECO:0000256" key="20">
    <source>
        <dbReference type="SAM" id="Phobius"/>
    </source>
</evidence>
<dbReference type="EC" id="2.7.8.5" evidence="6 18"/>
<dbReference type="InterPro" id="IPR004570">
    <property type="entry name" value="Phosphatidylglycerol_P_synth"/>
</dbReference>
<dbReference type="GO" id="GO:0046474">
    <property type="term" value="P:glycerophospholipid biosynthetic process"/>
    <property type="evidence" value="ECO:0007669"/>
    <property type="project" value="TreeGrafter"/>
</dbReference>
<evidence type="ECO:0000256" key="7">
    <source>
        <dbReference type="ARBA" id="ARBA00014944"/>
    </source>
</evidence>
<feature type="transmembrane region" description="Helical" evidence="20">
    <location>
        <begin position="7"/>
        <end position="24"/>
    </location>
</feature>
<comment type="caution">
    <text evidence="21">The sequence shown here is derived from an EMBL/GenBank/DDBJ whole genome shotgun (WGS) entry which is preliminary data.</text>
</comment>
<keyword evidence="16" id="KW-1208">Phospholipid metabolism</keyword>
<dbReference type="AlphaFoldDB" id="A0A931F780"/>
<evidence type="ECO:0000256" key="17">
    <source>
        <dbReference type="ARBA" id="ARBA00048586"/>
    </source>
</evidence>
<accession>A0A931F780</accession>
<evidence type="ECO:0000313" key="22">
    <source>
        <dbReference type="Proteomes" id="UP000621436"/>
    </source>
</evidence>
<organism evidence="21 22">
    <name type="scientific">Halonatronomonas betaini</name>
    <dbReference type="NCBI Taxonomy" id="2778430"/>
    <lineage>
        <taxon>Bacteria</taxon>
        <taxon>Bacillati</taxon>
        <taxon>Bacillota</taxon>
        <taxon>Clostridia</taxon>
        <taxon>Halanaerobiales</taxon>
        <taxon>Halarsenatibacteraceae</taxon>
        <taxon>Halonatronomonas</taxon>
    </lineage>
</organism>
<evidence type="ECO:0000256" key="1">
    <source>
        <dbReference type="ARBA" id="ARBA00003973"/>
    </source>
</evidence>
<sequence>MNMPNKLTLARIILIPVFVFFLLMRARLPFVASWISFVVFVVASLTDAADGYLARRSNQVTNFGKIADPLADKLLVSSALIGFVSLNLISPWPVIIIIGREFAVTGLRVIAASEGIIISASIWGKLKTVTQIVAVLAFLVYPEIIPLPGYLPLILIWLAALITFYSGYRYFADADLEWEL</sequence>
<keyword evidence="11 20" id="KW-0812">Transmembrane</keyword>
<feature type="transmembrane region" description="Helical" evidence="20">
    <location>
        <begin position="74"/>
        <end position="96"/>
    </location>
</feature>
<evidence type="ECO:0000256" key="3">
    <source>
        <dbReference type="ARBA" id="ARBA00005042"/>
    </source>
</evidence>
<dbReference type="Pfam" id="PF01066">
    <property type="entry name" value="CDP-OH_P_transf"/>
    <property type="match status" value="1"/>
</dbReference>
<dbReference type="InterPro" id="IPR000462">
    <property type="entry name" value="CDP-OH_P_trans"/>
</dbReference>
<feature type="transmembrane region" description="Helical" evidence="20">
    <location>
        <begin position="153"/>
        <end position="171"/>
    </location>
</feature>
<dbReference type="InterPro" id="IPR043130">
    <property type="entry name" value="CDP-OH_PTrfase_TM_dom"/>
</dbReference>
<dbReference type="PANTHER" id="PTHR14269:SF62">
    <property type="entry name" value="CDP-DIACYLGLYCEROL--GLYCEROL-3-PHOSPHATE 3-PHOSPHATIDYLTRANSFERASE 1, CHLOROPLASTIC"/>
    <property type="match status" value="1"/>
</dbReference>
<keyword evidence="22" id="KW-1185">Reference proteome</keyword>
<evidence type="ECO:0000256" key="12">
    <source>
        <dbReference type="ARBA" id="ARBA00022989"/>
    </source>
</evidence>
<name>A0A931F780_9FIRM</name>
<comment type="pathway">
    <text evidence="4">Lipid metabolism.</text>
</comment>
<dbReference type="RefSeq" id="WP_345790984.1">
    <property type="nucleotide sequence ID" value="NZ_JADPIE010000006.1"/>
</dbReference>
<evidence type="ECO:0000256" key="19">
    <source>
        <dbReference type="RuleBase" id="RU003750"/>
    </source>
</evidence>
<keyword evidence="8" id="KW-1003">Cell membrane</keyword>
<feature type="transmembrane region" description="Helical" evidence="20">
    <location>
        <begin position="30"/>
        <end position="53"/>
    </location>
</feature>
<dbReference type="Gene3D" id="1.20.120.1760">
    <property type="match status" value="1"/>
</dbReference>
<comment type="similarity">
    <text evidence="5 19">Belongs to the CDP-alcohol phosphatidyltransferase class-I family.</text>
</comment>
<evidence type="ECO:0000256" key="18">
    <source>
        <dbReference type="NCBIfam" id="TIGR00560"/>
    </source>
</evidence>
<dbReference type="FunFam" id="1.20.120.1760:FF:000004">
    <property type="entry name" value="CDP-diacylglycerol--glycerol-3-phosphate 3-phosphatidyltransferase"/>
    <property type="match status" value="1"/>
</dbReference>
<keyword evidence="10 19" id="KW-0808">Transferase</keyword>
<dbReference type="PROSITE" id="PS00379">
    <property type="entry name" value="CDP_ALCOHOL_P_TRANSF"/>
    <property type="match status" value="1"/>
</dbReference>
<keyword evidence="9" id="KW-0444">Lipid biosynthesis</keyword>
<evidence type="ECO:0000256" key="13">
    <source>
        <dbReference type="ARBA" id="ARBA00023098"/>
    </source>
</evidence>
<keyword evidence="14 20" id="KW-0472">Membrane</keyword>
<evidence type="ECO:0000256" key="15">
    <source>
        <dbReference type="ARBA" id="ARBA00023209"/>
    </source>
</evidence>
<dbReference type="NCBIfam" id="TIGR00560">
    <property type="entry name" value="pgsA"/>
    <property type="match status" value="1"/>
</dbReference>
<dbReference type="EMBL" id="JADPIE010000006">
    <property type="protein sequence ID" value="MBF8437680.1"/>
    <property type="molecule type" value="Genomic_DNA"/>
</dbReference>
<keyword evidence="15" id="KW-0594">Phospholipid biosynthesis</keyword>
<dbReference type="PANTHER" id="PTHR14269">
    <property type="entry name" value="CDP-DIACYLGLYCEROL--GLYCEROL-3-PHOSPHATE 3-PHOSPHATIDYLTRANSFERASE-RELATED"/>
    <property type="match status" value="1"/>
</dbReference>
<evidence type="ECO:0000256" key="16">
    <source>
        <dbReference type="ARBA" id="ARBA00023264"/>
    </source>
</evidence>
<gene>
    <name evidence="21" type="primary">pgsA</name>
    <name evidence="21" type="ORF">I0Q91_11340</name>
</gene>
<proteinExistence type="inferred from homology"/>
<comment type="function">
    <text evidence="1">This protein catalyzes the committed step to the synthesis of the acidic phospholipids.</text>
</comment>
<dbReference type="InterPro" id="IPR048254">
    <property type="entry name" value="CDP_ALCOHOL_P_TRANSF_CS"/>
</dbReference>
<dbReference type="InterPro" id="IPR050324">
    <property type="entry name" value="CDP-alcohol_PTase-I"/>
</dbReference>
<evidence type="ECO:0000256" key="9">
    <source>
        <dbReference type="ARBA" id="ARBA00022516"/>
    </source>
</evidence>
<dbReference type="Proteomes" id="UP000621436">
    <property type="component" value="Unassembled WGS sequence"/>
</dbReference>
<evidence type="ECO:0000256" key="5">
    <source>
        <dbReference type="ARBA" id="ARBA00010441"/>
    </source>
</evidence>
<evidence type="ECO:0000256" key="6">
    <source>
        <dbReference type="ARBA" id="ARBA00013170"/>
    </source>
</evidence>
<protein>
    <recommendedName>
        <fullName evidence="7 18">CDP-diacylglycerol--glycerol-3-phosphate 3-phosphatidyltransferase</fullName>
        <ecNumber evidence="6 18">2.7.8.5</ecNumber>
    </recommendedName>
</protein>
<evidence type="ECO:0000256" key="8">
    <source>
        <dbReference type="ARBA" id="ARBA00022475"/>
    </source>
</evidence>
<keyword evidence="12 20" id="KW-1133">Transmembrane helix</keyword>
<dbReference type="GO" id="GO:0005886">
    <property type="term" value="C:plasma membrane"/>
    <property type="evidence" value="ECO:0007669"/>
    <property type="project" value="UniProtKB-SubCell"/>
</dbReference>
<comment type="catalytic activity">
    <reaction evidence="17">
        <text>a CDP-1,2-diacyl-sn-glycerol + sn-glycerol 3-phosphate = a 1,2-diacyl-sn-glycero-3-phospho-(1'-sn-glycero-3'-phosphate) + CMP + H(+)</text>
        <dbReference type="Rhea" id="RHEA:12593"/>
        <dbReference type="ChEBI" id="CHEBI:15378"/>
        <dbReference type="ChEBI" id="CHEBI:57597"/>
        <dbReference type="ChEBI" id="CHEBI:58332"/>
        <dbReference type="ChEBI" id="CHEBI:60110"/>
        <dbReference type="ChEBI" id="CHEBI:60377"/>
        <dbReference type="EC" id="2.7.8.5"/>
    </reaction>
</comment>
<evidence type="ECO:0000256" key="4">
    <source>
        <dbReference type="ARBA" id="ARBA00005189"/>
    </source>
</evidence>
<keyword evidence="13" id="KW-0443">Lipid metabolism</keyword>
<evidence type="ECO:0000256" key="2">
    <source>
        <dbReference type="ARBA" id="ARBA00004651"/>
    </source>
</evidence>
<comment type="pathway">
    <text evidence="3">Phospholipid metabolism; phosphatidylglycerol biosynthesis; phosphatidylglycerol from CDP-diacylglycerol: step 1/2.</text>
</comment>